<reference evidence="4" key="1">
    <citation type="journal article" date="2019" name="Int. J. Syst. Evol. Microbiol.">
        <title>The Global Catalogue of Microorganisms (GCM) 10K type strain sequencing project: providing services to taxonomists for standard genome sequencing and annotation.</title>
        <authorList>
            <consortium name="The Broad Institute Genomics Platform"/>
            <consortium name="The Broad Institute Genome Sequencing Center for Infectious Disease"/>
            <person name="Wu L."/>
            <person name="Ma J."/>
        </authorList>
    </citation>
    <scope>NUCLEOTIDE SEQUENCE [LARGE SCALE GENOMIC DNA]</scope>
    <source>
        <strain evidence="4">KCTC 62195</strain>
    </source>
</reference>
<gene>
    <name evidence="3" type="ORF">ACFOJE_20290</name>
</gene>
<protein>
    <submittedName>
        <fullName evidence="3">Uncharacterized protein</fullName>
    </submittedName>
</protein>
<dbReference type="RefSeq" id="WP_377816782.1">
    <property type="nucleotide sequence ID" value="NZ_JBHRSJ010000035.1"/>
</dbReference>
<dbReference type="Proteomes" id="UP001595457">
    <property type="component" value="Unassembled WGS sequence"/>
</dbReference>
<evidence type="ECO:0000313" key="4">
    <source>
        <dbReference type="Proteomes" id="UP001595457"/>
    </source>
</evidence>
<keyword evidence="2" id="KW-1133">Transmembrane helix</keyword>
<evidence type="ECO:0000256" key="1">
    <source>
        <dbReference type="SAM" id="Coils"/>
    </source>
</evidence>
<name>A0ABV7AYS0_9GAMM</name>
<evidence type="ECO:0000313" key="3">
    <source>
        <dbReference type="EMBL" id="MFC2974540.1"/>
    </source>
</evidence>
<keyword evidence="2" id="KW-0472">Membrane</keyword>
<keyword evidence="2" id="KW-0812">Transmembrane</keyword>
<comment type="caution">
    <text evidence="3">The sequence shown here is derived from an EMBL/GenBank/DDBJ whole genome shotgun (WGS) entry which is preliminary data.</text>
</comment>
<proteinExistence type="predicted"/>
<feature type="transmembrane region" description="Helical" evidence="2">
    <location>
        <begin position="6"/>
        <end position="27"/>
    </location>
</feature>
<keyword evidence="4" id="KW-1185">Reference proteome</keyword>
<feature type="coiled-coil region" evidence="1">
    <location>
        <begin position="64"/>
        <end position="109"/>
    </location>
</feature>
<keyword evidence="1" id="KW-0175">Coiled coil</keyword>
<dbReference type="EMBL" id="JBHRSJ010000035">
    <property type="protein sequence ID" value="MFC2974540.1"/>
    <property type="molecule type" value="Genomic_DNA"/>
</dbReference>
<organism evidence="3 4">
    <name type="scientific">Azotobacter bryophylli</name>
    <dbReference type="NCBI Taxonomy" id="1986537"/>
    <lineage>
        <taxon>Bacteria</taxon>
        <taxon>Pseudomonadati</taxon>
        <taxon>Pseudomonadota</taxon>
        <taxon>Gammaproteobacteria</taxon>
        <taxon>Pseudomonadales</taxon>
        <taxon>Pseudomonadaceae</taxon>
        <taxon>Azotobacter</taxon>
    </lineage>
</organism>
<sequence>MELTTQQIVALAILIALPLLAAVAVYWPARNEGFRRGHAIGYREGFDAAEARLHAELDESAERCSGAERLLAATRSELQRVQKERDQTRHNATEALEELTLRLDDAQALNTTHAGLLRQSAANHRLAAASWRSLGVTLKEKDARTLAERLTTLADRLRPQGITDKEAA</sequence>
<accession>A0ABV7AYS0</accession>
<evidence type="ECO:0000256" key="2">
    <source>
        <dbReference type="SAM" id="Phobius"/>
    </source>
</evidence>